<evidence type="ECO:0008006" key="5">
    <source>
        <dbReference type="Google" id="ProtNLM"/>
    </source>
</evidence>
<feature type="compositionally biased region" description="Basic and acidic residues" evidence="2">
    <location>
        <begin position="190"/>
        <end position="199"/>
    </location>
</feature>
<organism evidence="3 4">
    <name type="scientific">Pleurodeles waltl</name>
    <name type="common">Iberian ribbed newt</name>
    <dbReference type="NCBI Taxonomy" id="8319"/>
    <lineage>
        <taxon>Eukaryota</taxon>
        <taxon>Metazoa</taxon>
        <taxon>Chordata</taxon>
        <taxon>Craniata</taxon>
        <taxon>Vertebrata</taxon>
        <taxon>Euteleostomi</taxon>
        <taxon>Amphibia</taxon>
        <taxon>Batrachia</taxon>
        <taxon>Caudata</taxon>
        <taxon>Salamandroidea</taxon>
        <taxon>Salamandridae</taxon>
        <taxon>Pleurodelinae</taxon>
        <taxon>Pleurodeles</taxon>
    </lineage>
</organism>
<dbReference type="Pfam" id="PF15107">
    <property type="entry name" value="FAM216B"/>
    <property type="match status" value="1"/>
</dbReference>
<dbReference type="PANTHER" id="PTHR16476:SF4">
    <property type="entry name" value="PROTEIN FAM216A"/>
    <property type="match status" value="1"/>
</dbReference>
<keyword evidence="4" id="KW-1185">Reference proteome</keyword>
<comment type="caution">
    <text evidence="3">The sequence shown here is derived from an EMBL/GenBank/DDBJ whole genome shotgun (WGS) entry which is preliminary data.</text>
</comment>
<reference evidence="3" key="1">
    <citation type="journal article" date="2022" name="bioRxiv">
        <title>Sequencing and chromosome-scale assembly of the giantPleurodeles waltlgenome.</title>
        <authorList>
            <person name="Brown T."/>
            <person name="Elewa A."/>
            <person name="Iarovenko S."/>
            <person name="Subramanian E."/>
            <person name="Araus A.J."/>
            <person name="Petzold A."/>
            <person name="Susuki M."/>
            <person name="Suzuki K.-i.T."/>
            <person name="Hayashi T."/>
            <person name="Toyoda A."/>
            <person name="Oliveira C."/>
            <person name="Osipova E."/>
            <person name="Leigh N.D."/>
            <person name="Simon A."/>
            <person name="Yun M.H."/>
        </authorList>
    </citation>
    <scope>NUCLEOTIDE SEQUENCE</scope>
    <source>
        <strain evidence="3">20211129_DDA</strain>
        <tissue evidence="3">Liver</tissue>
    </source>
</reference>
<sequence length="305" mass="34063">MKKQVSFILREPRSYQGSSAHTGQNIADKPLATTSRSAENPYYRTQKYPAASEVSRGKIVKYGQGKGETKTVLQPLRSEPQVRKVQIPKSMMALSFLKHPDLTTGQRRYLYSIAKIYSTSYMRSLINRQYLIGYSRLNEQASKRCHGLSTYQENQLKTQCLCKTRAQSGISNKLASRLPSSLPSSSMVHGPDRKGEKAMLSKTGKNKPRSQSQDSPKVRSKAQNTSDACNERPPSQKDSTEQPESGTDENNVEQASINESMNSLSIQDEEEKGSSEKRESSAYQENKENDSTIASVDSISTEDEK</sequence>
<comment type="similarity">
    <text evidence="1">Belongs to the FAM216 family.</text>
</comment>
<feature type="compositionally biased region" description="Basic and acidic residues" evidence="2">
    <location>
        <begin position="272"/>
        <end position="290"/>
    </location>
</feature>
<feature type="region of interest" description="Disordered" evidence="2">
    <location>
        <begin position="173"/>
        <end position="305"/>
    </location>
</feature>
<dbReference type="AlphaFoldDB" id="A0AAV7LPX3"/>
<dbReference type="Proteomes" id="UP001066276">
    <property type="component" value="Chromosome 11"/>
</dbReference>
<dbReference type="PANTHER" id="PTHR16476">
    <property type="entry name" value="FAMILY WITH SEQUENCE SIMILARITY 216 MEMBER A"/>
    <property type="match status" value="1"/>
</dbReference>
<evidence type="ECO:0000313" key="3">
    <source>
        <dbReference type="EMBL" id="KAJ1093112.1"/>
    </source>
</evidence>
<feature type="compositionally biased region" description="Low complexity" evidence="2">
    <location>
        <begin position="176"/>
        <end position="186"/>
    </location>
</feature>
<feature type="compositionally biased region" description="Polar residues" evidence="2">
    <location>
        <begin position="15"/>
        <end position="25"/>
    </location>
</feature>
<feature type="region of interest" description="Disordered" evidence="2">
    <location>
        <begin position="1"/>
        <end position="40"/>
    </location>
</feature>
<dbReference type="EMBL" id="JANPWB010000015">
    <property type="protein sequence ID" value="KAJ1093112.1"/>
    <property type="molecule type" value="Genomic_DNA"/>
</dbReference>
<gene>
    <name evidence="3" type="ORF">NDU88_006221</name>
</gene>
<evidence type="ECO:0000313" key="4">
    <source>
        <dbReference type="Proteomes" id="UP001066276"/>
    </source>
</evidence>
<evidence type="ECO:0000256" key="1">
    <source>
        <dbReference type="ARBA" id="ARBA00008615"/>
    </source>
</evidence>
<feature type="compositionally biased region" description="Polar residues" evidence="2">
    <location>
        <begin position="252"/>
        <end position="266"/>
    </location>
</feature>
<name>A0AAV7LPX3_PLEWA</name>
<feature type="compositionally biased region" description="Polar residues" evidence="2">
    <location>
        <begin position="209"/>
        <end position="228"/>
    </location>
</feature>
<dbReference type="InterPro" id="IPR029373">
    <property type="entry name" value="FAM216"/>
</dbReference>
<accession>A0AAV7LPX3</accession>
<protein>
    <recommendedName>
        <fullName evidence="5">Protein FAM216A</fullName>
    </recommendedName>
</protein>
<evidence type="ECO:0000256" key="2">
    <source>
        <dbReference type="SAM" id="MobiDB-lite"/>
    </source>
</evidence>
<proteinExistence type="inferred from homology"/>